<dbReference type="InterPro" id="IPR010985">
    <property type="entry name" value="Ribbon_hlx_hlx"/>
</dbReference>
<keyword evidence="6" id="KW-1185">Reference proteome</keyword>
<dbReference type="NCBIfam" id="TIGR02606">
    <property type="entry name" value="antidote_CC2985"/>
    <property type="match status" value="1"/>
</dbReference>
<dbReference type="Proteomes" id="UP001247805">
    <property type="component" value="Unassembled WGS sequence"/>
</dbReference>
<accession>A0ABU3SX83</accession>
<organism evidence="5 6">
    <name type="scientific">Paraglaciecola aquimarina</name>
    <dbReference type="NCBI Taxonomy" id="1235557"/>
    <lineage>
        <taxon>Bacteria</taxon>
        <taxon>Pseudomonadati</taxon>
        <taxon>Pseudomonadota</taxon>
        <taxon>Gammaproteobacteria</taxon>
        <taxon>Alteromonadales</taxon>
        <taxon>Alteromonadaceae</taxon>
        <taxon>Paraglaciecola</taxon>
    </lineage>
</organism>
<keyword evidence="3" id="KW-1277">Toxin-antitoxin system</keyword>
<dbReference type="PANTHER" id="PTHR36582:SF2">
    <property type="entry name" value="ANTITOXIN PARD"/>
    <property type="match status" value="1"/>
</dbReference>
<dbReference type="InterPro" id="IPR022789">
    <property type="entry name" value="ParD"/>
</dbReference>
<dbReference type="RefSeq" id="WP_316026215.1">
    <property type="nucleotide sequence ID" value="NZ_JAWDIO010000002.1"/>
</dbReference>
<evidence type="ECO:0000256" key="2">
    <source>
        <dbReference type="ARBA" id="ARBA00017940"/>
    </source>
</evidence>
<dbReference type="Pfam" id="PF03693">
    <property type="entry name" value="ParD_antitoxin"/>
    <property type="match status" value="1"/>
</dbReference>
<evidence type="ECO:0000256" key="3">
    <source>
        <dbReference type="ARBA" id="ARBA00022649"/>
    </source>
</evidence>
<evidence type="ECO:0000256" key="1">
    <source>
        <dbReference type="ARBA" id="ARBA00008580"/>
    </source>
</evidence>
<dbReference type="InterPro" id="IPR038296">
    <property type="entry name" value="ParD_sf"/>
</dbReference>
<proteinExistence type="inferred from homology"/>
<evidence type="ECO:0000313" key="6">
    <source>
        <dbReference type="Proteomes" id="UP001247805"/>
    </source>
</evidence>
<dbReference type="Gene3D" id="6.10.10.120">
    <property type="entry name" value="Antitoxin ParD1-like"/>
    <property type="match status" value="1"/>
</dbReference>
<evidence type="ECO:0000313" key="5">
    <source>
        <dbReference type="EMBL" id="MDU0354629.1"/>
    </source>
</evidence>
<dbReference type="PANTHER" id="PTHR36582">
    <property type="entry name" value="ANTITOXIN PARD"/>
    <property type="match status" value="1"/>
</dbReference>
<comment type="function">
    <text evidence="4">Antitoxin component of a type II toxin-antitoxin (TA) system. Neutralizes the effect of toxin ParE.</text>
</comment>
<comment type="caution">
    <text evidence="5">The sequence shown here is derived from an EMBL/GenBank/DDBJ whole genome shotgun (WGS) entry which is preliminary data.</text>
</comment>
<evidence type="ECO:0000256" key="4">
    <source>
        <dbReference type="ARBA" id="ARBA00037106"/>
    </source>
</evidence>
<reference evidence="5 6" key="1">
    <citation type="submission" date="2023-10" db="EMBL/GenBank/DDBJ databases">
        <title>Glaciecola aquimarina strain GGW-M5 nov., isolated from a coastal seawater.</title>
        <authorList>
            <person name="Bayburt H."/>
            <person name="Kim J.M."/>
            <person name="Choi B.J."/>
            <person name="Jeon C.O."/>
        </authorList>
    </citation>
    <scope>NUCLEOTIDE SEQUENCE [LARGE SCALE GENOMIC DNA]</scope>
    <source>
        <strain evidence="5 6">KCTC 32108</strain>
    </source>
</reference>
<dbReference type="EMBL" id="JAWDIO010000002">
    <property type="protein sequence ID" value="MDU0354629.1"/>
    <property type="molecule type" value="Genomic_DNA"/>
</dbReference>
<comment type="similarity">
    <text evidence="1">Belongs to the ParD antitoxin family.</text>
</comment>
<protein>
    <recommendedName>
        <fullName evidence="2">Antitoxin ParD</fullName>
    </recommendedName>
</protein>
<name>A0ABU3SX83_9ALTE</name>
<dbReference type="SUPFAM" id="SSF47598">
    <property type="entry name" value="Ribbon-helix-helix"/>
    <property type="match status" value="1"/>
</dbReference>
<sequence length="81" mass="9342">MSTIRKTITVTDQQDEWIKNQIQSGRFTNDSEYIRTLLRQDQELNSYNDAIRKALIEGEESGEAKLLNANEFKAKMAAKYA</sequence>
<gene>
    <name evidence="5" type="ORF">RS130_12520</name>
</gene>